<dbReference type="AlphaFoldDB" id="A0A8H6RR08"/>
<keyword evidence="2" id="KW-1185">Reference proteome</keyword>
<sequence>MARQASAAPVADITEDFNTRLLNLPQELFDNIFEHVTAVDSNKVIEIGDNHKPPKELQLTQIIRFQQAAIYYRTNKFFAIEGSLVLSKWLASVPEEQRVLIAEVRVPLWERCVGWTAWERSRLSDSQYRRRVARKTCDVLRHIISRCLSLSGDCFKTDYMDENGDMVWLTLVEVYQLLRRV</sequence>
<proteinExistence type="predicted"/>
<evidence type="ECO:0000313" key="2">
    <source>
        <dbReference type="Proteomes" id="UP000660729"/>
    </source>
</evidence>
<reference evidence="1" key="1">
    <citation type="submission" date="2020-04" db="EMBL/GenBank/DDBJ databases">
        <title>Draft genome resource of the tomato pathogen Pseudocercospora fuligena.</title>
        <authorList>
            <person name="Zaccaron A."/>
        </authorList>
    </citation>
    <scope>NUCLEOTIDE SEQUENCE</scope>
    <source>
        <strain evidence="1">PF001</strain>
    </source>
</reference>
<dbReference type="Proteomes" id="UP000660729">
    <property type="component" value="Unassembled WGS sequence"/>
</dbReference>
<evidence type="ECO:0000313" key="1">
    <source>
        <dbReference type="EMBL" id="KAF7194661.1"/>
    </source>
</evidence>
<dbReference type="OrthoDB" id="3650064at2759"/>
<dbReference type="EMBL" id="JABCIY010000056">
    <property type="protein sequence ID" value="KAF7194661.1"/>
    <property type="molecule type" value="Genomic_DNA"/>
</dbReference>
<gene>
    <name evidence="1" type="ORF">HII31_03923</name>
</gene>
<accession>A0A8H6RR08</accession>
<comment type="caution">
    <text evidence="1">The sequence shown here is derived from an EMBL/GenBank/DDBJ whole genome shotgun (WGS) entry which is preliminary data.</text>
</comment>
<protein>
    <submittedName>
        <fullName evidence="1">Uncharacterized protein</fullName>
    </submittedName>
</protein>
<name>A0A8H6RR08_9PEZI</name>
<organism evidence="1 2">
    <name type="scientific">Pseudocercospora fuligena</name>
    <dbReference type="NCBI Taxonomy" id="685502"/>
    <lineage>
        <taxon>Eukaryota</taxon>
        <taxon>Fungi</taxon>
        <taxon>Dikarya</taxon>
        <taxon>Ascomycota</taxon>
        <taxon>Pezizomycotina</taxon>
        <taxon>Dothideomycetes</taxon>
        <taxon>Dothideomycetidae</taxon>
        <taxon>Mycosphaerellales</taxon>
        <taxon>Mycosphaerellaceae</taxon>
        <taxon>Pseudocercospora</taxon>
    </lineage>
</organism>